<sequence length="178" mass="17983">MRFLRVLLPALAVLAFAAPAAAAPYPAEPPPAQVSTSTIGSGGTVTFSASGFLANERVSITVTYRRFALRATNLELTSARRDVIDTVIANGSGSISVPVTLHTPGTATITATGLVSGVTVSTTVTVLGGAGEAGLPVTGGTPGGLLRNLLLGGVGAVLLGAWLVAWMLRRRRTVHAPA</sequence>
<feature type="chain" id="PRO_5035315974" evidence="2">
    <location>
        <begin position="23"/>
        <end position="178"/>
    </location>
</feature>
<feature type="transmembrane region" description="Helical" evidence="1">
    <location>
        <begin position="149"/>
        <end position="168"/>
    </location>
</feature>
<dbReference type="RefSeq" id="WP_189114300.1">
    <property type="nucleotide sequence ID" value="NZ_BMQC01000007.1"/>
</dbReference>
<comment type="caution">
    <text evidence="3">The sequence shown here is derived from an EMBL/GenBank/DDBJ whole genome shotgun (WGS) entry which is preliminary data.</text>
</comment>
<gene>
    <name evidence="3" type="ORF">GCM10010124_23410</name>
</gene>
<evidence type="ECO:0000256" key="1">
    <source>
        <dbReference type="SAM" id="Phobius"/>
    </source>
</evidence>
<reference evidence="3" key="2">
    <citation type="submission" date="2020-09" db="EMBL/GenBank/DDBJ databases">
        <authorList>
            <person name="Sun Q."/>
            <person name="Ohkuma M."/>
        </authorList>
    </citation>
    <scope>NUCLEOTIDE SEQUENCE</scope>
    <source>
        <strain evidence="3">JCM 3091</strain>
    </source>
</reference>
<dbReference type="AlphaFoldDB" id="A0A8J3BLL1"/>
<keyword evidence="1" id="KW-0472">Membrane</keyword>
<dbReference type="Proteomes" id="UP000662200">
    <property type="component" value="Unassembled WGS sequence"/>
</dbReference>
<dbReference type="EMBL" id="BMQC01000007">
    <property type="protein sequence ID" value="GGK29974.1"/>
    <property type="molecule type" value="Genomic_DNA"/>
</dbReference>
<keyword evidence="2" id="KW-0732">Signal</keyword>
<keyword evidence="1" id="KW-0812">Transmembrane</keyword>
<reference evidence="3" key="1">
    <citation type="journal article" date="2014" name="Int. J. Syst. Evol. Microbiol.">
        <title>Complete genome sequence of Corynebacterium casei LMG S-19264T (=DSM 44701T), isolated from a smear-ripened cheese.</title>
        <authorList>
            <consortium name="US DOE Joint Genome Institute (JGI-PGF)"/>
            <person name="Walter F."/>
            <person name="Albersmeier A."/>
            <person name="Kalinowski J."/>
            <person name="Ruckert C."/>
        </authorList>
    </citation>
    <scope>NUCLEOTIDE SEQUENCE</scope>
    <source>
        <strain evidence="3">JCM 3091</strain>
    </source>
</reference>
<accession>A0A8J3BLL1</accession>
<feature type="signal peptide" evidence="2">
    <location>
        <begin position="1"/>
        <end position="22"/>
    </location>
</feature>
<evidence type="ECO:0000313" key="4">
    <source>
        <dbReference type="Proteomes" id="UP000662200"/>
    </source>
</evidence>
<protein>
    <submittedName>
        <fullName evidence="3">Uncharacterized protein</fullName>
    </submittedName>
</protein>
<keyword evidence="1" id="KW-1133">Transmembrane helix</keyword>
<proteinExistence type="predicted"/>
<organism evidence="3 4">
    <name type="scientific">Pilimelia terevasa</name>
    <dbReference type="NCBI Taxonomy" id="53372"/>
    <lineage>
        <taxon>Bacteria</taxon>
        <taxon>Bacillati</taxon>
        <taxon>Actinomycetota</taxon>
        <taxon>Actinomycetes</taxon>
        <taxon>Micromonosporales</taxon>
        <taxon>Micromonosporaceae</taxon>
        <taxon>Pilimelia</taxon>
    </lineage>
</organism>
<keyword evidence="4" id="KW-1185">Reference proteome</keyword>
<name>A0A8J3BLL1_9ACTN</name>
<evidence type="ECO:0000313" key="3">
    <source>
        <dbReference type="EMBL" id="GGK29974.1"/>
    </source>
</evidence>
<evidence type="ECO:0000256" key="2">
    <source>
        <dbReference type="SAM" id="SignalP"/>
    </source>
</evidence>